<organism evidence="1">
    <name type="scientific">Siphoviridae sp. ctCIv11</name>
    <dbReference type="NCBI Taxonomy" id="2827806"/>
    <lineage>
        <taxon>Viruses</taxon>
        <taxon>Duplodnaviria</taxon>
        <taxon>Heunggongvirae</taxon>
        <taxon>Uroviricota</taxon>
        <taxon>Caudoviricetes</taxon>
    </lineage>
</organism>
<reference evidence="1" key="1">
    <citation type="journal article" date="2021" name="Proc. Natl. Acad. Sci. U.S.A.">
        <title>A Catalog of Tens of Thousands of Viruses from Human Metagenomes Reveals Hidden Associations with Chronic Diseases.</title>
        <authorList>
            <person name="Tisza M.J."/>
            <person name="Buck C.B."/>
        </authorList>
    </citation>
    <scope>NUCLEOTIDE SEQUENCE</scope>
    <source>
        <strain evidence="1">CtCIv11</strain>
    </source>
</reference>
<accession>A0A8S5S210</accession>
<name>A0A8S5S210_9CAUD</name>
<proteinExistence type="predicted"/>
<evidence type="ECO:0000313" key="1">
    <source>
        <dbReference type="EMBL" id="DAF44969.1"/>
    </source>
</evidence>
<dbReference type="EMBL" id="BK032513">
    <property type="protein sequence ID" value="DAF44969.1"/>
    <property type="molecule type" value="Genomic_DNA"/>
</dbReference>
<protein>
    <submittedName>
        <fullName evidence="1">Uncharacterized protein</fullName>
    </submittedName>
</protein>
<sequence>MAWYALYKWYKDWSRIGYPNMISWYSEKLNTPKWTILESKGDNAYEKDY</sequence>